<name>A0A382ZQ79_9ZZZZ</name>
<evidence type="ECO:0000256" key="1">
    <source>
        <dbReference type="ARBA" id="ARBA00001922"/>
    </source>
</evidence>
<feature type="non-terminal residue" evidence="6">
    <location>
        <position position="1"/>
    </location>
</feature>
<dbReference type="Gene3D" id="3.20.70.20">
    <property type="match status" value="1"/>
</dbReference>
<organism evidence="6">
    <name type="scientific">marine metagenome</name>
    <dbReference type="NCBI Taxonomy" id="408172"/>
    <lineage>
        <taxon>unclassified sequences</taxon>
        <taxon>metagenomes</taxon>
        <taxon>ecological metagenomes</taxon>
    </lineage>
</organism>
<feature type="domain" description="Ribonucleotide reductase large subunit C-terminal" evidence="5">
    <location>
        <begin position="14"/>
        <end position="165"/>
    </location>
</feature>
<dbReference type="SUPFAM" id="SSF51998">
    <property type="entry name" value="PFL-like glycyl radical enzymes"/>
    <property type="match status" value="1"/>
</dbReference>
<dbReference type="GO" id="GO:0004748">
    <property type="term" value="F:ribonucleoside-diphosphate reductase activity, thioredoxin disulfide as acceptor"/>
    <property type="evidence" value="ECO:0007669"/>
    <property type="project" value="TreeGrafter"/>
</dbReference>
<comment type="cofactor">
    <cofactor evidence="1">
        <name>adenosylcob(III)alamin</name>
        <dbReference type="ChEBI" id="CHEBI:18408"/>
    </cofactor>
</comment>
<evidence type="ECO:0000256" key="3">
    <source>
        <dbReference type="ARBA" id="ARBA00023002"/>
    </source>
</evidence>
<dbReference type="InterPro" id="IPR050862">
    <property type="entry name" value="RdRp_reductase_class-2"/>
</dbReference>
<evidence type="ECO:0000259" key="5">
    <source>
        <dbReference type="Pfam" id="PF02867"/>
    </source>
</evidence>
<dbReference type="Pfam" id="PF02867">
    <property type="entry name" value="Ribonuc_red_lgC"/>
    <property type="match status" value="1"/>
</dbReference>
<dbReference type="AlphaFoldDB" id="A0A382ZQ79"/>
<dbReference type="EMBL" id="UINC01185638">
    <property type="protein sequence ID" value="SVD97450.1"/>
    <property type="molecule type" value="Genomic_DNA"/>
</dbReference>
<dbReference type="GO" id="GO:0031419">
    <property type="term" value="F:cobalamin binding"/>
    <property type="evidence" value="ECO:0007669"/>
    <property type="project" value="UniProtKB-KW"/>
</dbReference>
<evidence type="ECO:0000313" key="6">
    <source>
        <dbReference type="EMBL" id="SVD97450.1"/>
    </source>
</evidence>
<keyword evidence="2" id="KW-0846">Cobalamin</keyword>
<dbReference type="PANTHER" id="PTHR43371">
    <property type="entry name" value="VITAMIN B12-DEPENDENT RIBONUCLEOTIDE REDUCTASE"/>
    <property type="match status" value="1"/>
</dbReference>
<proteinExistence type="predicted"/>
<gene>
    <name evidence="6" type="ORF">METZ01_LOCUS450304</name>
</gene>
<dbReference type="InterPro" id="IPR000788">
    <property type="entry name" value="RNR_lg_C"/>
</dbReference>
<reference evidence="6" key="1">
    <citation type="submission" date="2018-05" db="EMBL/GenBank/DDBJ databases">
        <authorList>
            <person name="Lanie J.A."/>
            <person name="Ng W.-L."/>
            <person name="Kazmierczak K.M."/>
            <person name="Andrzejewski T.M."/>
            <person name="Davidsen T.M."/>
            <person name="Wayne K.J."/>
            <person name="Tettelin H."/>
            <person name="Glass J.I."/>
            <person name="Rusch D."/>
            <person name="Podicherti R."/>
            <person name="Tsui H.-C.T."/>
            <person name="Winkler M.E."/>
        </authorList>
    </citation>
    <scope>NUCLEOTIDE SEQUENCE</scope>
</reference>
<accession>A0A382ZQ79</accession>
<sequence>GVFPAWGQSDYASSETSFRNACRITVAPTGTISMLADTSSGVEPLFALAWRKTNILEGETLYYINKYFEKDAKKHEFYSDELMEHISTGGSIQDRPDVPQWAKDVYVTSGEISPEAHVLMQAAFQKSCDSGISKTINFPNSATIEDVYSAYMIAWQSKCKGITVYRSGSREKEVLVKAETPDSENVLDITTYDYLEDLIDVPFLTKGESVRLNTCCDSPFIVKEGGCSSCKSCGWSKCHIS</sequence>
<evidence type="ECO:0000256" key="2">
    <source>
        <dbReference type="ARBA" id="ARBA00022628"/>
    </source>
</evidence>
<keyword evidence="3" id="KW-0560">Oxidoreductase</keyword>
<dbReference type="PANTHER" id="PTHR43371:SF1">
    <property type="entry name" value="RIBONUCLEOSIDE-DIPHOSPHATE REDUCTASE"/>
    <property type="match status" value="1"/>
</dbReference>
<keyword evidence="4" id="KW-0170">Cobalt</keyword>
<evidence type="ECO:0000256" key="4">
    <source>
        <dbReference type="ARBA" id="ARBA00023285"/>
    </source>
</evidence>
<protein>
    <recommendedName>
        <fullName evidence="5">Ribonucleotide reductase large subunit C-terminal domain-containing protein</fullName>
    </recommendedName>
</protein>